<gene>
    <name evidence="3" type="ORF">MM415A04916_0011</name>
    <name evidence="2" type="ORF">MM415B01374_0014</name>
    <name evidence="1" type="ORF">TM448A00646_0014</name>
    <name evidence="4" type="ORF">TM448B00781_0014</name>
</gene>
<name>A0A6H1ZIF3_9ZZZZ</name>
<dbReference type="EMBL" id="MT141686">
    <property type="protein sequence ID" value="QJA69214.1"/>
    <property type="molecule type" value="Genomic_DNA"/>
</dbReference>
<dbReference type="EMBL" id="MT144657">
    <property type="protein sequence ID" value="QJH96626.1"/>
    <property type="molecule type" value="Genomic_DNA"/>
</dbReference>
<organism evidence="1">
    <name type="scientific">viral metagenome</name>
    <dbReference type="NCBI Taxonomy" id="1070528"/>
    <lineage>
        <taxon>unclassified sequences</taxon>
        <taxon>metagenomes</taxon>
        <taxon>organismal metagenomes</taxon>
    </lineage>
</organism>
<sequence>MPGMNESEHLLTCVAEECSEVAAIALRAAQAAHKALRFGMDDGYPNTDRTNRSDLVREVNDLLGALEGLKGLGVELPGLYDRVAIDAKKAKIINWMGHAEKVGVLTRSLKN</sequence>
<evidence type="ECO:0000313" key="1">
    <source>
        <dbReference type="EMBL" id="QJA47308.1"/>
    </source>
</evidence>
<reference evidence="1" key="1">
    <citation type="submission" date="2020-03" db="EMBL/GenBank/DDBJ databases">
        <title>The deep terrestrial virosphere.</title>
        <authorList>
            <person name="Holmfeldt K."/>
            <person name="Nilsson E."/>
            <person name="Simone D."/>
            <person name="Lopez-Fernandez M."/>
            <person name="Wu X."/>
            <person name="de Brujin I."/>
            <person name="Lundin D."/>
            <person name="Andersson A."/>
            <person name="Bertilsson S."/>
            <person name="Dopson M."/>
        </authorList>
    </citation>
    <scope>NUCLEOTIDE SEQUENCE</scope>
    <source>
        <strain evidence="3">MM415A04916</strain>
        <strain evidence="2">MM415B01374</strain>
        <strain evidence="1">TM448A00646</strain>
        <strain evidence="4">TM448B00781</strain>
    </source>
</reference>
<evidence type="ECO:0000313" key="2">
    <source>
        <dbReference type="EMBL" id="QJA59024.1"/>
    </source>
</evidence>
<dbReference type="AlphaFoldDB" id="A0A6H1ZIF3"/>
<dbReference type="EMBL" id="MT144039">
    <property type="protein sequence ID" value="QJA47308.1"/>
    <property type="molecule type" value="Genomic_DNA"/>
</dbReference>
<evidence type="ECO:0000313" key="3">
    <source>
        <dbReference type="EMBL" id="QJA69214.1"/>
    </source>
</evidence>
<evidence type="ECO:0000313" key="4">
    <source>
        <dbReference type="EMBL" id="QJH96626.1"/>
    </source>
</evidence>
<protein>
    <submittedName>
        <fullName evidence="1">Uncharacterized protein</fullName>
    </submittedName>
</protein>
<proteinExistence type="predicted"/>
<dbReference type="EMBL" id="MT141351">
    <property type="protein sequence ID" value="QJA59024.1"/>
    <property type="molecule type" value="Genomic_DNA"/>
</dbReference>
<accession>A0A6H1ZIF3</accession>